<keyword evidence="11" id="KW-1185">Reference proteome</keyword>
<dbReference type="Pfam" id="PF00067">
    <property type="entry name" value="p450"/>
    <property type="match status" value="2"/>
</dbReference>
<dbReference type="InterPro" id="IPR036396">
    <property type="entry name" value="Cyt_P450_sf"/>
</dbReference>
<evidence type="ECO:0000313" key="10">
    <source>
        <dbReference type="EMBL" id="OIJ89371.1"/>
    </source>
</evidence>
<sequence length="391" mass="42679">MPNSRDTLKELDVPEELPPGPLPIPCDPDDPAPIRWVQMPNGTGCWAISDYRLARQVLADPRFSRAATLAPDMPKLAAIDPSPDSIISLDGKEHARLRRIVAGAFTERRVTALRPVIEARVHELLDELATRKQPADLVAGLAAPLPLSVLCHMLGVPVTDHDSFREWVPVLFDLAGKGPDSRARAFRITYYMTKLIGEKRREPGADLISALIQAADTEGKLTNRELVTLSLSLLMAGYESTADQITLAFLTLLHDPARADGLRANPDLIPSEVEVILQTNPSAPLSFSRAVTEPVQVADVMIRPGQPVVAFLMGANRARRNSESSAMGAHLAFGHGVHRCLGAPLARLQLATVIRLTLNRFPRLELAADIDNLRWKPAAATRGLAALQVRW</sequence>
<dbReference type="Proteomes" id="UP000179935">
    <property type="component" value="Unassembled WGS sequence"/>
</dbReference>
<dbReference type="GO" id="GO:0004497">
    <property type="term" value="F:monooxygenase activity"/>
    <property type="evidence" value="ECO:0007669"/>
    <property type="project" value="UniProtKB-KW"/>
</dbReference>
<evidence type="ECO:0000256" key="5">
    <source>
        <dbReference type="ARBA" id="ARBA00023002"/>
    </source>
</evidence>
<comment type="cofactor">
    <cofactor evidence="1">
        <name>heme</name>
        <dbReference type="ChEBI" id="CHEBI:30413"/>
    </cofactor>
</comment>
<protein>
    <recommendedName>
        <fullName evidence="12">Cytochrome</fullName>
    </recommendedName>
</protein>
<comment type="similarity">
    <text evidence="2 8">Belongs to the cytochrome P450 family.</text>
</comment>
<keyword evidence="6 8" id="KW-0408">Iron</keyword>
<evidence type="ECO:0000256" key="8">
    <source>
        <dbReference type="RuleBase" id="RU000461"/>
    </source>
</evidence>
<name>A0A1S2P6S3_9ACTN</name>
<dbReference type="GO" id="GO:0020037">
    <property type="term" value="F:heme binding"/>
    <property type="evidence" value="ECO:0007669"/>
    <property type="project" value="InterPro"/>
</dbReference>
<dbReference type="FunFam" id="1.10.630.10:FF:000018">
    <property type="entry name" value="Cytochrome P450 monooxygenase"/>
    <property type="match status" value="1"/>
</dbReference>
<dbReference type="InterPro" id="IPR001128">
    <property type="entry name" value="Cyt_P450"/>
</dbReference>
<dbReference type="GO" id="GO:0005506">
    <property type="term" value="F:iron ion binding"/>
    <property type="evidence" value="ECO:0007669"/>
    <property type="project" value="InterPro"/>
</dbReference>
<proteinExistence type="inferred from homology"/>
<evidence type="ECO:0000256" key="1">
    <source>
        <dbReference type="ARBA" id="ARBA00001971"/>
    </source>
</evidence>
<evidence type="ECO:0000256" key="2">
    <source>
        <dbReference type="ARBA" id="ARBA00010617"/>
    </source>
</evidence>
<dbReference type="EMBL" id="MLYP01000052">
    <property type="protein sequence ID" value="OIJ89371.1"/>
    <property type="molecule type" value="Genomic_DNA"/>
</dbReference>
<evidence type="ECO:0000256" key="3">
    <source>
        <dbReference type="ARBA" id="ARBA00022617"/>
    </source>
</evidence>
<evidence type="ECO:0000256" key="4">
    <source>
        <dbReference type="ARBA" id="ARBA00022723"/>
    </source>
</evidence>
<accession>A0A1S2P6S3</accession>
<feature type="compositionally biased region" description="Basic and acidic residues" evidence="9">
    <location>
        <begin position="1"/>
        <end position="12"/>
    </location>
</feature>
<dbReference type="PANTHER" id="PTHR46696:SF5">
    <property type="entry name" value="CYTOCHROME P450 BJ-1"/>
    <property type="match status" value="1"/>
</dbReference>
<dbReference type="PROSITE" id="PS00086">
    <property type="entry name" value="CYTOCHROME_P450"/>
    <property type="match status" value="1"/>
</dbReference>
<feature type="region of interest" description="Disordered" evidence="9">
    <location>
        <begin position="1"/>
        <end position="24"/>
    </location>
</feature>
<dbReference type="CDD" id="cd11031">
    <property type="entry name" value="Cyp158A-like"/>
    <property type="match status" value="1"/>
</dbReference>
<organism evidence="10 11">
    <name type="scientific">Streptomyces colonosanans</name>
    <dbReference type="NCBI Taxonomy" id="1428652"/>
    <lineage>
        <taxon>Bacteria</taxon>
        <taxon>Bacillati</taxon>
        <taxon>Actinomycetota</taxon>
        <taxon>Actinomycetes</taxon>
        <taxon>Kitasatosporales</taxon>
        <taxon>Streptomycetaceae</taxon>
        <taxon>Streptomyces</taxon>
    </lineage>
</organism>
<evidence type="ECO:0000256" key="6">
    <source>
        <dbReference type="ARBA" id="ARBA00023004"/>
    </source>
</evidence>
<evidence type="ECO:0000256" key="7">
    <source>
        <dbReference type="ARBA" id="ARBA00023033"/>
    </source>
</evidence>
<dbReference type="PRINTS" id="PR00359">
    <property type="entry name" value="BP450"/>
</dbReference>
<evidence type="ECO:0008006" key="12">
    <source>
        <dbReference type="Google" id="ProtNLM"/>
    </source>
</evidence>
<dbReference type="InterPro" id="IPR017972">
    <property type="entry name" value="Cyt_P450_CS"/>
</dbReference>
<keyword evidence="7 8" id="KW-0503">Monooxygenase</keyword>
<gene>
    <name evidence="10" type="ORF">BIV24_20345</name>
</gene>
<reference evidence="10 11" key="1">
    <citation type="submission" date="2016-10" db="EMBL/GenBank/DDBJ databases">
        <title>Genome sequence of Streptomyces sp. MUSC 93.</title>
        <authorList>
            <person name="Lee L.-H."/>
            <person name="Ser H.-L."/>
            <person name="Law J.W.-F."/>
        </authorList>
    </citation>
    <scope>NUCLEOTIDE SEQUENCE [LARGE SCALE GENOMIC DNA]</scope>
    <source>
        <strain evidence="10 11">MUSC 93</strain>
    </source>
</reference>
<evidence type="ECO:0000313" key="11">
    <source>
        <dbReference type="Proteomes" id="UP000179935"/>
    </source>
</evidence>
<evidence type="ECO:0000256" key="9">
    <source>
        <dbReference type="SAM" id="MobiDB-lite"/>
    </source>
</evidence>
<dbReference type="Gene3D" id="1.10.630.10">
    <property type="entry name" value="Cytochrome P450"/>
    <property type="match status" value="1"/>
</dbReference>
<dbReference type="SUPFAM" id="SSF48264">
    <property type="entry name" value="Cytochrome P450"/>
    <property type="match status" value="1"/>
</dbReference>
<keyword evidence="3 8" id="KW-0349">Heme</keyword>
<keyword evidence="5 8" id="KW-0560">Oxidoreductase</keyword>
<dbReference type="PANTHER" id="PTHR46696">
    <property type="entry name" value="P450, PUTATIVE (EUROFUNG)-RELATED"/>
    <property type="match status" value="1"/>
</dbReference>
<dbReference type="GO" id="GO:0016705">
    <property type="term" value="F:oxidoreductase activity, acting on paired donors, with incorporation or reduction of molecular oxygen"/>
    <property type="evidence" value="ECO:0007669"/>
    <property type="project" value="InterPro"/>
</dbReference>
<comment type="caution">
    <text evidence="10">The sequence shown here is derived from an EMBL/GenBank/DDBJ whole genome shotgun (WGS) entry which is preliminary data.</text>
</comment>
<dbReference type="InterPro" id="IPR002397">
    <property type="entry name" value="Cyt_P450_B"/>
</dbReference>
<dbReference type="AlphaFoldDB" id="A0A1S2P6S3"/>
<dbReference type="OrthoDB" id="4133219at2"/>
<dbReference type="STRING" id="1428652.BIV24_20345"/>
<keyword evidence="4 8" id="KW-0479">Metal-binding</keyword>